<dbReference type="InterPro" id="IPR011006">
    <property type="entry name" value="CheY-like_superfamily"/>
</dbReference>
<dbReference type="InterPro" id="IPR003594">
    <property type="entry name" value="HATPase_dom"/>
</dbReference>
<keyword evidence="7" id="KW-0808">Transferase</keyword>
<dbReference type="InterPro" id="IPR004358">
    <property type="entry name" value="Sig_transdc_His_kin-like_C"/>
</dbReference>
<dbReference type="InterPro" id="IPR050595">
    <property type="entry name" value="Bact_response_regulator"/>
</dbReference>
<dbReference type="GO" id="GO:0016301">
    <property type="term" value="F:kinase activity"/>
    <property type="evidence" value="ECO:0007669"/>
    <property type="project" value="UniProtKB-KW"/>
</dbReference>
<dbReference type="Proteomes" id="UP001308005">
    <property type="component" value="Unassembled WGS sequence"/>
</dbReference>
<dbReference type="SUPFAM" id="SSF52172">
    <property type="entry name" value="CheY-like"/>
    <property type="match status" value="1"/>
</dbReference>
<feature type="domain" description="Histidine kinase" evidence="5">
    <location>
        <begin position="1"/>
        <end position="110"/>
    </location>
</feature>
<dbReference type="RefSeq" id="WP_324697725.1">
    <property type="nucleotide sequence ID" value="NZ_JAYMYJ010000147.1"/>
</dbReference>
<accession>A0ABU6D2L3</accession>
<dbReference type="InterPro" id="IPR036890">
    <property type="entry name" value="HATPase_C_sf"/>
</dbReference>
<comment type="catalytic activity">
    <reaction evidence="1">
        <text>ATP + protein L-histidine = ADP + protein N-phospho-L-histidine.</text>
        <dbReference type="EC" id="2.7.13.3"/>
    </reaction>
</comment>
<evidence type="ECO:0000313" key="8">
    <source>
        <dbReference type="Proteomes" id="UP001308005"/>
    </source>
</evidence>
<protein>
    <recommendedName>
        <fullName evidence="2">histidine kinase</fullName>
        <ecNumber evidence="2">2.7.13.3</ecNumber>
    </recommendedName>
</protein>
<gene>
    <name evidence="7" type="ORF">VSS37_18775</name>
</gene>
<dbReference type="PANTHER" id="PTHR44591:SF3">
    <property type="entry name" value="RESPONSE REGULATORY DOMAIN-CONTAINING PROTEIN"/>
    <property type="match status" value="1"/>
</dbReference>
<dbReference type="EMBL" id="JAYMYJ010000147">
    <property type="protein sequence ID" value="MEB4593031.1"/>
    <property type="molecule type" value="Genomic_DNA"/>
</dbReference>
<comment type="caution">
    <text evidence="7">The sequence shown here is derived from an EMBL/GenBank/DDBJ whole genome shotgun (WGS) entry which is preliminary data.</text>
</comment>
<evidence type="ECO:0000256" key="3">
    <source>
        <dbReference type="ARBA" id="ARBA00022553"/>
    </source>
</evidence>
<evidence type="ECO:0000259" key="5">
    <source>
        <dbReference type="PROSITE" id="PS50109"/>
    </source>
</evidence>
<feature type="modified residue" description="4-aspartylphosphate" evidence="4">
    <location>
        <position position="167"/>
    </location>
</feature>
<dbReference type="SUPFAM" id="SSF55874">
    <property type="entry name" value="ATPase domain of HSP90 chaperone/DNA topoisomerase II/histidine kinase"/>
    <property type="match status" value="1"/>
</dbReference>
<dbReference type="Gene3D" id="3.40.50.2300">
    <property type="match status" value="1"/>
</dbReference>
<dbReference type="InterPro" id="IPR005467">
    <property type="entry name" value="His_kinase_dom"/>
</dbReference>
<dbReference type="PROSITE" id="PS50110">
    <property type="entry name" value="RESPONSE_REGULATORY"/>
    <property type="match status" value="1"/>
</dbReference>
<evidence type="ECO:0000256" key="4">
    <source>
        <dbReference type="PROSITE-ProRule" id="PRU00169"/>
    </source>
</evidence>
<feature type="domain" description="Response regulatory" evidence="6">
    <location>
        <begin position="116"/>
        <end position="234"/>
    </location>
</feature>
<dbReference type="Pfam" id="PF00072">
    <property type="entry name" value="Response_reg"/>
    <property type="match status" value="1"/>
</dbReference>
<evidence type="ECO:0000313" key="7">
    <source>
        <dbReference type="EMBL" id="MEB4593031.1"/>
    </source>
</evidence>
<dbReference type="PRINTS" id="PR00344">
    <property type="entry name" value="BCTRLSENSOR"/>
</dbReference>
<dbReference type="PANTHER" id="PTHR44591">
    <property type="entry name" value="STRESS RESPONSE REGULATOR PROTEIN 1"/>
    <property type="match status" value="1"/>
</dbReference>
<evidence type="ECO:0000256" key="1">
    <source>
        <dbReference type="ARBA" id="ARBA00000085"/>
    </source>
</evidence>
<keyword evidence="7" id="KW-0418">Kinase</keyword>
<keyword evidence="8" id="KW-1185">Reference proteome</keyword>
<keyword evidence="3 4" id="KW-0597">Phosphoprotein</keyword>
<organism evidence="7 8">
    <name type="scientific">Candidatus Thiothrix phosphatis</name>
    <dbReference type="NCBI Taxonomy" id="3112415"/>
    <lineage>
        <taxon>Bacteria</taxon>
        <taxon>Pseudomonadati</taxon>
        <taxon>Pseudomonadota</taxon>
        <taxon>Gammaproteobacteria</taxon>
        <taxon>Thiotrichales</taxon>
        <taxon>Thiotrichaceae</taxon>
        <taxon>Thiothrix</taxon>
    </lineage>
</organism>
<evidence type="ECO:0000259" key="6">
    <source>
        <dbReference type="PROSITE" id="PS50110"/>
    </source>
</evidence>
<dbReference type="InterPro" id="IPR001789">
    <property type="entry name" value="Sig_transdc_resp-reg_receiver"/>
</dbReference>
<evidence type="ECO:0000256" key="2">
    <source>
        <dbReference type="ARBA" id="ARBA00012438"/>
    </source>
</evidence>
<reference evidence="8" key="1">
    <citation type="submission" date="2023-07" db="EMBL/GenBank/DDBJ databases">
        <title>The carbon used by Thiothrix.</title>
        <authorList>
            <person name="Chen L."/>
        </authorList>
    </citation>
    <scope>NUCLEOTIDE SEQUENCE [LARGE SCALE GENOMIC DNA]</scope>
</reference>
<sequence length="240" mass="27155">MSNCLYILIDNAAFAVTNNYSENEEPFIEVSIYRQNSSIVIDINDNGENISESIKSVIFYPGISSRKQYGGTGYGLWRAMAICKSMHGNLELIDNSNAVKTFRMTLPDNQITKKKLAYVIDDETSWVRIIKRWLEEIGYNVKTANNYEDAISLIKEPENDVSLITLDIALNAIDSYNIDGLKLINLIKESLKNTKLVVISGLVDKAEQYTNQIDFLLEKVSDHGAIDKNVFQSLIKQLEK</sequence>
<name>A0ABU6D2L3_9GAMM</name>
<dbReference type="Gene3D" id="3.30.565.10">
    <property type="entry name" value="Histidine kinase-like ATPase, C-terminal domain"/>
    <property type="match status" value="1"/>
</dbReference>
<dbReference type="Pfam" id="PF02518">
    <property type="entry name" value="HATPase_c"/>
    <property type="match status" value="1"/>
</dbReference>
<dbReference type="EC" id="2.7.13.3" evidence="2"/>
<dbReference type="PROSITE" id="PS50109">
    <property type="entry name" value="HIS_KIN"/>
    <property type="match status" value="1"/>
</dbReference>
<proteinExistence type="predicted"/>